<evidence type="ECO:0000313" key="2">
    <source>
        <dbReference type="EMBL" id="MFC3225594.1"/>
    </source>
</evidence>
<sequence length="183" mass="18514">MPAASTAMPPDESGLRRLSGVLVLLCLALAVALPLAVVWTWARTEPAALAAQAGLPPGAVLANWQLWFGGLLAMLPSLLLASGLISAATCFGLFRRGAYLTGGNVAALRAFGGRVALSGLAGLLVPTLLALLLSVGQSPGQRALVLTLESGPVMALVFGGAVWAISAVMARAVAIAEDHAQIV</sequence>
<evidence type="ECO:0000313" key="3">
    <source>
        <dbReference type="Proteomes" id="UP001595528"/>
    </source>
</evidence>
<keyword evidence="1" id="KW-1133">Transmembrane helix</keyword>
<dbReference type="RefSeq" id="WP_379897316.1">
    <property type="nucleotide sequence ID" value="NZ_JBHRTR010000001.1"/>
</dbReference>
<organism evidence="2 3">
    <name type="scientific">Marinibaculum pumilum</name>
    <dbReference type="NCBI Taxonomy" id="1766165"/>
    <lineage>
        <taxon>Bacteria</taxon>
        <taxon>Pseudomonadati</taxon>
        <taxon>Pseudomonadota</taxon>
        <taxon>Alphaproteobacteria</taxon>
        <taxon>Rhodospirillales</taxon>
        <taxon>Rhodospirillaceae</taxon>
        <taxon>Marinibaculum</taxon>
    </lineage>
</organism>
<accession>A0ABV7KTH7</accession>
<feature type="transmembrane region" description="Helical" evidence="1">
    <location>
        <begin position="21"/>
        <end position="42"/>
    </location>
</feature>
<feature type="transmembrane region" description="Helical" evidence="1">
    <location>
        <begin position="153"/>
        <end position="174"/>
    </location>
</feature>
<evidence type="ECO:0000256" key="1">
    <source>
        <dbReference type="SAM" id="Phobius"/>
    </source>
</evidence>
<comment type="caution">
    <text evidence="2">The sequence shown here is derived from an EMBL/GenBank/DDBJ whole genome shotgun (WGS) entry which is preliminary data.</text>
</comment>
<name>A0ABV7KTH7_9PROT</name>
<dbReference type="Proteomes" id="UP001595528">
    <property type="component" value="Unassembled WGS sequence"/>
</dbReference>
<proteinExistence type="predicted"/>
<evidence type="ECO:0008006" key="4">
    <source>
        <dbReference type="Google" id="ProtNLM"/>
    </source>
</evidence>
<protein>
    <recommendedName>
        <fullName evidence="4">DUF2975 domain-containing protein</fullName>
    </recommendedName>
</protein>
<feature type="transmembrane region" description="Helical" evidence="1">
    <location>
        <begin position="66"/>
        <end position="94"/>
    </location>
</feature>
<keyword evidence="1" id="KW-0812">Transmembrane</keyword>
<feature type="transmembrane region" description="Helical" evidence="1">
    <location>
        <begin position="115"/>
        <end position="133"/>
    </location>
</feature>
<gene>
    <name evidence="2" type="ORF">ACFOGJ_00025</name>
</gene>
<keyword evidence="3" id="KW-1185">Reference proteome</keyword>
<dbReference type="EMBL" id="JBHRTR010000001">
    <property type="protein sequence ID" value="MFC3225594.1"/>
    <property type="molecule type" value="Genomic_DNA"/>
</dbReference>
<reference evidence="3" key="1">
    <citation type="journal article" date="2019" name="Int. J. Syst. Evol. Microbiol.">
        <title>The Global Catalogue of Microorganisms (GCM) 10K type strain sequencing project: providing services to taxonomists for standard genome sequencing and annotation.</title>
        <authorList>
            <consortium name="The Broad Institute Genomics Platform"/>
            <consortium name="The Broad Institute Genome Sequencing Center for Infectious Disease"/>
            <person name="Wu L."/>
            <person name="Ma J."/>
        </authorList>
    </citation>
    <scope>NUCLEOTIDE SEQUENCE [LARGE SCALE GENOMIC DNA]</scope>
    <source>
        <strain evidence="3">KCTC 42964</strain>
    </source>
</reference>
<keyword evidence="1" id="KW-0472">Membrane</keyword>